<evidence type="ECO:0000313" key="2">
    <source>
        <dbReference type="Proteomes" id="UP001433508"/>
    </source>
</evidence>
<reference evidence="2" key="1">
    <citation type="journal article" date="2024" name="Front. Bioeng. Biotechnol.">
        <title>Genome-scale model development and genomic sequencing of the oleaginous clade Lipomyces.</title>
        <authorList>
            <person name="Czajka J.J."/>
            <person name="Han Y."/>
            <person name="Kim J."/>
            <person name="Mondo S.J."/>
            <person name="Hofstad B.A."/>
            <person name="Robles A."/>
            <person name="Haridas S."/>
            <person name="Riley R."/>
            <person name="LaButti K."/>
            <person name="Pangilinan J."/>
            <person name="Andreopoulos W."/>
            <person name="Lipzen A."/>
            <person name="Yan J."/>
            <person name="Wang M."/>
            <person name="Ng V."/>
            <person name="Grigoriev I.V."/>
            <person name="Spatafora J.W."/>
            <person name="Magnuson J.K."/>
            <person name="Baker S.E."/>
            <person name="Pomraning K.R."/>
        </authorList>
    </citation>
    <scope>NUCLEOTIDE SEQUENCE [LARGE SCALE GENOMIC DNA]</scope>
    <source>
        <strain evidence="2">CBS 7786</strain>
    </source>
</reference>
<gene>
    <name evidence="1" type="ORF">V1525DRAFT_371436</name>
</gene>
<accession>A0ACC3T7V2</accession>
<organism evidence="1 2">
    <name type="scientific">Lipomyces kononenkoae</name>
    <name type="common">Yeast</name>
    <dbReference type="NCBI Taxonomy" id="34357"/>
    <lineage>
        <taxon>Eukaryota</taxon>
        <taxon>Fungi</taxon>
        <taxon>Dikarya</taxon>
        <taxon>Ascomycota</taxon>
        <taxon>Saccharomycotina</taxon>
        <taxon>Lipomycetes</taxon>
        <taxon>Lipomycetales</taxon>
        <taxon>Lipomycetaceae</taxon>
        <taxon>Lipomyces</taxon>
    </lineage>
</organism>
<dbReference type="Proteomes" id="UP001433508">
    <property type="component" value="Unassembled WGS sequence"/>
</dbReference>
<evidence type="ECO:0000313" key="1">
    <source>
        <dbReference type="EMBL" id="KAK9240002.1"/>
    </source>
</evidence>
<comment type="caution">
    <text evidence="1">The sequence shown here is derived from an EMBL/GenBank/DDBJ whole genome shotgun (WGS) entry which is preliminary data.</text>
</comment>
<proteinExistence type="predicted"/>
<sequence>MSTIAMSISNGRATNSQLTRKPVLTNVTDASVYNYVVKSCFLEYIRTPRSQNLFRQTAAGETGPLKAIQLHTSLLRCVRKEIDNYPYSSLHKGPVLRDMFRNLRDETEKKNVKERFKEGMTLQELYTLFMQCCGSKKLEPVQVNDITLALLAYLEYCIKKVRSPEKTDSIRTIISDVKRYYSEPVQPPLYQEVAHVFAKPEGVVREDILNYAGKLTELEYMDDLKKLLTDIWIGNDRTTSFELDIDRQSWKDAESEALNQILKLHLASNVHQVDRRNTTYLYETTYSFIPPDAVTHYRRVLMLACQRDLSLGNLSDSMDYLSKESRYVLTMLSTNWRVKKSTRDILEFDVARELYVNKVMNIWTMVRVFQCVESQMRIRVDVKDPWTVQDKILFRNSLMAVYKYTIGTIVEQYSSLFSPPDQLDADIADKFAFIDSCLATNNLFQGTDTEFRDTVTLIRNRVKVAAYNHFLSLVNESNSNNLVIDRWRNVVRHTISAIKQVKARYTLPTEVEGIGITRWSTELQAGSWCADQLANMAATYSKEQIELLREELNRDGSDLGIEDLKDIYSWQCRLRRIFQTETLNSAYPFEVETALFNYVYIWFDKRSNLPNEWVDGIVKAEKFVPKSMDTQPQQRHSTSVFDMWQIFHQQMSLIKELNWQNEYHVAKLYNAVMRSVSKAIRLYLQNLQRAYLLDVKPLSTEYSGKKQKVVSEFKFSSETCVKMNNVEYIKNNLDQLEKSINAEALATVIATKERSVETTANSVFTIEIVEAEGLRGCDSNGLSDPYVELFDQSQKRSIGRTRTIYKDLNPRWNESFEYSVTQSVNIGANIWDEDLFGQRERCGNCIFALDPKEHRDFEPRETWIDVHPQGRLKVVTIMERDRDDILFHFGKAFKDLQRTEDFMVKSIPDQFRVAINSELCLDTIRNVIKPSGLLSSMAKRLLRTNGPEAASTMTRASLEERIGNSIDPFLNNYLLPIFTTLESTLTDTLKVRVMLETWNVILEHLELLIIPPLSEKVALQKPLTDDELAVILSWINVEFLEFFHGEGHGPSIEALKNAEHFKIINLARHYYQYTAEQLERDYNDMAIRNFERRSQIKFHSGIIGRMRTVLAHKNLGTMRLTAKQLREAKDVDNTEEVILRVLALKDVDHRLPRILKTRRQQADIRAVQSASRRSGQVFDRVRNMPAYPRH</sequence>
<keyword evidence="2" id="KW-1185">Reference proteome</keyword>
<name>A0ACC3T7V2_LIPKO</name>
<dbReference type="EMBL" id="MU971342">
    <property type="protein sequence ID" value="KAK9240002.1"/>
    <property type="molecule type" value="Genomic_DNA"/>
</dbReference>
<protein>
    <submittedName>
        <fullName evidence="1">Uncharacterized protein</fullName>
    </submittedName>
</protein>